<protein>
    <submittedName>
        <fullName evidence="1">Uncharacterized protein</fullName>
    </submittedName>
</protein>
<name>A0ACB7S2Q1_HYAAI</name>
<evidence type="ECO:0000313" key="1">
    <source>
        <dbReference type="EMBL" id="KAH6928745.1"/>
    </source>
</evidence>
<keyword evidence="2" id="KW-1185">Reference proteome</keyword>
<sequence>MLPVGERSAVERHEDCSFRDCCPTLYWLLCWIPVASVAALFSWVYYAYVVVFCCSIVLQDSPVTAVAFGIVFHLVLFMCLWSFVHTTLSSPFAMPLSYRLGASEQQALSRCPNEFARRGLLDVLAAQRRVLTVGTDGCVRVCEPCRLIKPDRCHHCSTCRKCILKMDHHCPWFNNCVHFGNYKFFLLTLFYAVALSVYGVATLGAYMAKVWPGTPTAPLSLHLAGIVGVATTLGLGGFLATHIAMMLSNETTLEDMRGPVFRNPEDSFDIGRYQNFVQVFGRRESLWAVPVFTSVGDGARFPTKMHPVPEEPLPTPVDAPTPSRNGCARMPRPVPADTTRKFNTAPP</sequence>
<dbReference type="Proteomes" id="UP000821845">
    <property type="component" value="Chromosome 6"/>
</dbReference>
<gene>
    <name evidence="1" type="ORF">HPB50_018927</name>
</gene>
<proteinExistence type="predicted"/>
<accession>A0ACB7S2Q1</accession>
<dbReference type="EMBL" id="CM023486">
    <property type="protein sequence ID" value="KAH6928745.1"/>
    <property type="molecule type" value="Genomic_DNA"/>
</dbReference>
<comment type="caution">
    <text evidence="1">The sequence shown here is derived from an EMBL/GenBank/DDBJ whole genome shotgun (WGS) entry which is preliminary data.</text>
</comment>
<reference evidence="1" key="1">
    <citation type="submission" date="2020-05" db="EMBL/GenBank/DDBJ databases">
        <title>Large-scale comparative analyses of tick genomes elucidate their genetic diversity and vector capacities.</title>
        <authorList>
            <person name="Jia N."/>
            <person name="Wang J."/>
            <person name="Shi W."/>
            <person name="Du L."/>
            <person name="Sun Y."/>
            <person name="Zhan W."/>
            <person name="Jiang J."/>
            <person name="Wang Q."/>
            <person name="Zhang B."/>
            <person name="Ji P."/>
            <person name="Sakyi L.B."/>
            <person name="Cui X."/>
            <person name="Yuan T."/>
            <person name="Jiang B."/>
            <person name="Yang W."/>
            <person name="Lam T.T.-Y."/>
            <person name="Chang Q."/>
            <person name="Ding S."/>
            <person name="Wang X."/>
            <person name="Zhu J."/>
            <person name="Ruan X."/>
            <person name="Zhao L."/>
            <person name="Wei J."/>
            <person name="Que T."/>
            <person name="Du C."/>
            <person name="Cheng J."/>
            <person name="Dai P."/>
            <person name="Han X."/>
            <person name="Huang E."/>
            <person name="Gao Y."/>
            <person name="Liu J."/>
            <person name="Shao H."/>
            <person name="Ye R."/>
            <person name="Li L."/>
            <person name="Wei W."/>
            <person name="Wang X."/>
            <person name="Wang C."/>
            <person name="Yang T."/>
            <person name="Huo Q."/>
            <person name="Li W."/>
            <person name="Guo W."/>
            <person name="Chen H."/>
            <person name="Zhou L."/>
            <person name="Ni X."/>
            <person name="Tian J."/>
            <person name="Zhou Y."/>
            <person name="Sheng Y."/>
            <person name="Liu T."/>
            <person name="Pan Y."/>
            <person name="Xia L."/>
            <person name="Li J."/>
            <person name="Zhao F."/>
            <person name="Cao W."/>
        </authorList>
    </citation>
    <scope>NUCLEOTIDE SEQUENCE</scope>
    <source>
        <strain evidence="1">Hyas-2018</strain>
    </source>
</reference>
<organism evidence="1 2">
    <name type="scientific">Hyalomma asiaticum</name>
    <name type="common">Tick</name>
    <dbReference type="NCBI Taxonomy" id="266040"/>
    <lineage>
        <taxon>Eukaryota</taxon>
        <taxon>Metazoa</taxon>
        <taxon>Ecdysozoa</taxon>
        <taxon>Arthropoda</taxon>
        <taxon>Chelicerata</taxon>
        <taxon>Arachnida</taxon>
        <taxon>Acari</taxon>
        <taxon>Parasitiformes</taxon>
        <taxon>Ixodida</taxon>
        <taxon>Ixodoidea</taxon>
        <taxon>Ixodidae</taxon>
        <taxon>Hyalomminae</taxon>
        <taxon>Hyalomma</taxon>
    </lineage>
</organism>
<evidence type="ECO:0000313" key="2">
    <source>
        <dbReference type="Proteomes" id="UP000821845"/>
    </source>
</evidence>